<dbReference type="EMBL" id="BPEU01000018">
    <property type="protein sequence ID" value="GIU42416.1"/>
    <property type="molecule type" value="Genomic_DNA"/>
</dbReference>
<proteinExistence type="predicted"/>
<protein>
    <recommendedName>
        <fullName evidence="4">DUF1145 domain-containing protein</fullName>
    </recommendedName>
</protein>
<evidence type="ECO:0000313" key="3">
    <source>
        <dbReference type="Proteomes" id="UP000773469"/>
    </source>
</evidence>
<sequence length="92" mass="10222">MMKFIILAGKAVTLFAWGVMLYNLVAPVEGNIGLLLTILLAITVVMHSLQVLIFHTLFKSLLPLSKAAYLQVLLFGVFSLLDYRQQVLASEK</sequence>
<organism evidence="2 3">
    <name type="scientific">Shewanella colwelliana</name>
    <name type="common">Alteromonas colwelliana</name>
    <dbReference type="NCBI Taxonomy" id="23"/>
    <lineage>
        <taxon>Bacteria</taxon>
        <taxon>Pseudomonadati</taxon>
        <taxon>Pseudomonadota</taxon>
        <taxon>Gammaproteobacteria</taxon>
        <taxon>Alteromonadales</taxon>
        <taxon>Shewanellaceae</taxon>
        <taxon>Shewanella</taxon>
    </lineage>
</organism>
<gene>
    <name evidence="2" type="ORF">TUM3794_25680</name>
</gene>
<evidence type="ECO:0000256" key="1">
    <source>
        <dbReference type="SAM" id="Phobius"/>
    </source>
</evidence>
<dbReference type="Pfam" id="PF06611">
    <property type="entry name" value="DUF1145"/>
    <property type="match status" value="1"/>
</dbReference>
<accession>A0ABQ4P5H5</accession>
<keyword evidence="1" id="KW-0472">Membrane</keyword>
<evidence type="ECO:0008006" key="4">
    <source>
        <dbReference type="Google" id="ProtNLM"/>
    </source>
</evidence>
<keyword evidence="1" id="KW-0812">Transmembrane</keyword>
<dbReference type="PANTHER" id="PTHR38775">
    <property type="entry name" value="INNER MEMBRANE PROTEIN-RELATED"/>
    <property type="match status" value="1"/>
</dbReference>
<name>A0ABQ4P5H5_SHECO</name>
<feature type="transmembrane region" description="Helical" evidence="1">
    <location>
        <begin position="32"/>
        <end position="55"/>
    </location>
</feature>
<dbReference type="Proteomes" id="UP000773469">
    <property type="component" value="Unassembled WGS sequence"/>
</dbReference>
<evidence type="ECO:0000313" key="2">
    <source>
        <dbReference type="EMBL" id="GIU42416.1"/>
    </source>
</evidence>
<dbReference type="PANTHER" id="PTHR38775:SF1">
    <property type="entry name" value="INNER MEMBRANE PROTEIN"/>
    <property type="match status" value="1"/>
</dbReference>
<comment type="caution">
    <text evidence="2">The sequence shown here is derived from an EMBL/GenBank/DDBJ whole genome shotgun (WGS) entry which is preliminary data.</text>
</comment>
<feature type="transmembrane region" description="Helical" evidence="1">
    <location>
        <begin position="67"/>
        <end position="83"/>
    </location>
</feature>
<dbReference type="InterPro" id="IPR009525">
    <property type="entry name" value="DUF1145"/>
</dbReference>
<keyword evidence="1" id="KW-1133">Transmembrane helix</keyword>
<keyword evidence="3" id="KW-1185">Reference proteome</keyword>
<feature type="transmembrane region" description="Helical" evidence="1">
    <location>
        <begin position="6"/>
        <end position="25"/>
    </location>
</feature>
<reference evidence="2 3" key="1">
    <citation type="submission" date="2021-05" db="EMBL/GenBank/DDBJ databases">
        <title>Molecular characterization for Shewanella algae harboring chromosomal blaOXA-55-like strains isolated from clinical and environment sample.</title>
        <authorList>
            <person name="Ohama Y."/>
            <person name="Aoki K."/>
            <person name="Harada S."/>
            <person name="Moriya K."/>
            <person name="Ishii Y."/>
            <person name="Tateda K."/>
        </authorList>
    </citation>
    <scope>NUCLEOTIDE SEQUENCE [LARGE SCALE GENOMIC DNA]</scope>
    <source>
        <strain evidence="2 3">MBTL60-118</strain>
    </source>
</reference>